<dbReference type="AlphaFoldDB" id="A0A3P7LC58"/>
<evidence type="ECO:0000256" key="2">
    <source>
        <dbReference type="ARBA" id="ARBA00024195"/>
    </source>
</evidence>
<dbReference type="GO" id="GO:0006508">
    <property type="term" value="P:proteolysis"/>
    <property type="evidence" value="ECO:0007669"/>
    <property type="project" value="InterPro"/>
</dbReference>
<dbReference type="PROSITE" id="PS00134">
    <property type="entry name" value="TRYPSIN_HIS"/>
    <property type="match status" value="1"/>
</dbReference>
<dbReference type="Proteomes" id="UP000281553">
    <property type="component" value="Unassembled WGS sequence"/>
</dbReference>
<dbReference type="InterPro" id="IPR001254">
    <property type="entry name" value="Trypsin_dom"/>
</dbReference>
<evidence type="ECO:0000313" key="4">
    <source>
        <dbReference type="EMBL" id="VDN09467.1"/>
    </source>
</evidence>
<evidence type="ECO:0000259" key="3">
    <source>
        <dbReference type="PROSITE" id="PS50240"/>
    </source>
</evidence>
<dbReference type="Pfam" id="PF00089">
    <property type="entry name" value="Trypsin"/>
    <property type="match status" value="1"/>
</dbReference>
<dbReference type="SUPFAM" id="SSF50494">
    <property type="entry name" value="Trypsin-like serine proteases"/>
    <property type="match status" value="1"/>
</dbReference>
<organism evidence="4 5">
    <name type="scientific">Dibothriocephalus latus</name>
    <name type="common">Fish tapeworm</name>
    <name type="synonym">Diphyllobothrium latum</name>
    <dbReference type="NCBI Taxonomy" id="60516"/>
    <lineage>
        <taxon>Eukaryota</taxon>
        <taxon>Metazoa</taxon>
        <taxon>Spiralia</taxon>
        <taxon>Lophotrochozoa</taxon>
        <taxon>Platyhelminthes</taxon>
        <taxon>Cestoda</taxon>
        <taxon>Eucestoda</taxon>
        <taxon>Diphyllobothriidea</taxon>
        <taxon>Diphyllobothriidae</taxon>
        <taxon>Dibothriocephalus</taxon>
    </lineage>
</organism>
<dbReference type="InterPro" id="IPR043504">
    <property type="entry name" value="Peptidase_S1_PA_chymotrypsin"/>
</dbReference>
<feature type="domain" description="Peptidase S1" evidence="3">
    <location>
        <begin position="26"/>
        <end position="302"/>
    </location>
</feature>
<dbReference type="SMART" id="SM00020">
    <property type="entry name" value="Tryp_SPc"/>
    <property type="match status" value="1"/>
</dbReference>
<name>A0A3P7LC58_DIBLA</name>
<keyword evidence="1" id="KW-1015">Disulfide bond</keyword>
<dbReference type="InterPro" id="IPR009003">
    <property type="entry name" value="Peptidase_S1_PA"/>
</dbReference>
<dbReference type="PRINTS" id="PR00722">
    <property type="entry name" value="CHYMOTRYPSIN"/>
</dbReference>
<dbReference type="InterPro" id="IPR001314">
    <property type="entry name" value="Peptidase_S1A"/>
</dbReference>
<dbReference type="InterPro" id="IPR051487">
    <property type="entry name" value="Ser/Thr_Proteases_Immune/Dev"/>
</dbReference>
<accession>A0A3P7LC58</accession>
<keyword evidence="5" id="KW-1185">Reference proteome</keyword>
<dbReference type="PANTHER" id="PTHR24256">
    <property type="entry name" value="TRYPTASE-RELATED"/>
    <property type="match status" value="1"/>
</dbReference>
<sequence length="305" mass="33508">MVLNGEHVMPMTTYVLMQFYVSVQEIVQPQECGRRWKSNTVPERYQNSKKEAQPNSWPWHVGVYSSALGPFPYCGGTLIASTWVLTAAHCIVIALQCSNAPYGQLFSIHDLTGEHLAVTVADHKHTTRQRPAYNVRVKGVIIHPSYPKHASIAGFDIALLQLNRRVKRSSVTEYACLPARGLNLTAGHICKSAGWGLIPNPPNEPHPDYPETLMEVGIQIASTPRCKSNIRGFNEHETLCTDEAQGALCDGDSGGGLHCLPPNESKWVVYGVYSTGTDKCTGGFDEYSLTATKVNWINAVMTANP</sequence>
<evidence type="ECO:0000256" key="1">
    <source>
        <dbReference type="ARBA" id="ARBA00023157"/>
    </source>
</evidence>
<dbReference type="InterPro" id="IPR018114">
    <property type="entry name" value="TRYPSIN_HIS"/>
</dbReference>
<dbReference type="CDD" id="cd00190">
    <property type="entry name" value="Tryp_SPc"/>
    <property type="match status" value="1"/>
</dbReference>
<dbReference type="Gene3D" id="2.40.10.10">
    <property type="entry name" value="Trypsin-like serine proteases"/>
    <property type="match status" value="1"/>
</dbReference>
<dbReference type="EMBL" id="UYRU01047115">
    <property type="protein sequence ID" value="VDN09467.1"/>
    <property type="molecule type" value="Genomic_DNA"/>
</dbReference>
<dbReference type="PROSITE" id="PS50240">
    <property type="entry name" value="TRYPSIN_DOM"/>
    <property type="match status" value="1"/>
</dbReference>
<gene>
    <name evidence="4" type="ORF">DILT_LOCUS5298</name>
</gene>
<reference evidence="4 5" key="1">
    <citation type="submission" date="2018-11" db="EMBL/GenBank/DDBJ databases">
        <authorList>
            <consortium name="Pathogen Informatics"/>
        </authorList>
    </citation>
    <scope>NUCLEOTIDE SEQUENCE [LARGE SCALE GENOMIC DNA]</scope>
</reference>
<dbReference type="OrthoDB" id="10004439at2759"/>
<proteinExistence type="inferred from homology"/>
<comment type="similarity">
    <text evidence="2">Belongs to the peptidase S1 family. CLIP subfamily.</text>
</comment>
<evidence type="ECO:0000313" key="5">
    <source>
        <dbReference type="Proteomes" id="UP000281553"/>
    </source>
</evidence>
<protein>
    <recommendedName>
        <fullName evidence="3">Peptidase S1 domain-containing protein</fullName>
    </recommendedName>
</protein>
<dbReference type="GO" id="GO:0004252">
    <property type="term" value="F:serine-type endopeptidase activity"/>
    <property type="evidence" value="ECO:0007669"/>
    <property type="project" value="InterPro"/>
</dbReference>